<accession>A0A6G0W8V6</accession>
<feature type="region of interest" description="Disordered" evidence="1">
    <location>
        <begin position="46"/>
        <end position="111"/>
    </location>
</feature>
<reference evidence="2 3" key="1">
    <citation type="submission" date="2019-07" db="EMBL/GenBank/DDBJ databases">
        <title>Genomics analysis of Aphanomyces spp. identifies a new class of oomycete effector associated with host adaptation.</title>
        <authorList>
            <person name="Gaulin E."/>
        </authorList>
    </citation>
    <scope>NUCLEOTIDE SEQUENCE [LARGE SCALE GENOMIC DNA]</scope>
    <source>
        <strain evidence="2 3">ATCC 201684</strain>
    </source>
</reference>
<feature type="region of interest" description="Disordered" evidence="1">
    <location>
        <begin position="1"/>
        <end position="21"/>
    </location>
</feature>
<feature type="compositionally biased region" description="Basic and acidic residues" evidence="1">
    <location>
        <begin position="58"/>
        <end position="68"/>
    </location>
</feature>
<gene>
    <name evidence="2" type="ORF">Ae201684_018327</name>
</gene>
<feature type="compositionally biased region" description="Low complexity" evidence="1">
    <location>
        <begin position="92"/>
        <end position="102"/>
    </location>
</feature>
<dbReference type="OrthoDB" id="70955at2759"/>
<evidence type="ECO:0000313" key="3">
    <source>
        <dbReference type="Proteomes" id="UP000481153"/>
    </source>
</evidence>
<dbReference type="Proteomes" id="UP000481153">
    <property type="component" value="Unassembled WGS sequence"/>
</dbReference>
<proteinExistence type="predicted"/>
<evidence type="ECO:0000256" key="1">
    <source>
        <dbReference type="SAM" id="MobiDB-lite"/>
    </source>
</evidence>
<name>A0A6G0W8V6_9STRA</name>
<comment type="caution">
    <text evidence="2">The sequence shown here is derived from an EMBL/GenBank/DDBJ whole genome shotgun (WGS) entry which is preliminary data.</text>
</comment>
<organism evidence="2 3">
    <name type="scientific">Aphanomyces euteiches</name>
    <dbReference type="NCBI Taxonomy" id="100861"/>
    <lineage>
        <taxon>Eukaryota</taxon>
        <taxon>Sar</taxon>
        <taxon>Stramenopiles</taxon>
        <taxon>Oomycota</taxon>
        <taxon>Saprolegniomycetes</taxon>
        <taxon>Saprolegniales</taxon>
        <taxon>Verrucalvaceae</taxon>
        <taxon>Aphanomyces</taxon>
    </lineage>
</organism>
<evidence type="ECO:0000313" key="2">
    <source>
        <dbReference type="EMBL" id="KAF0722594.1"/>
    </source>
</evidence>
<protein>
    <submittedName>
        <fullName evidence="2">Uncharacterized protein</fullName>
    </submittedName>
</protein>
<dbReference type="EMBL" id="VJMJ01000330">
    <property type="protein sequence ID" value="KAF0722594.1"/>
    <property type="molecule type" value="Genomic_DNA"/>
</dbReference>
<dbReference type="VEuPathDB" id="FungiDB:AeMF1_002180"/>
<sequence length="119" mass="14104">MSDTSSSPSPHVPGKRKKAVYGKEYVRQYEINRQRVLAEQREYFEQNRAKQVKSRKEHQREKRNAYQRERRRLKKLQETQKQGQMPLASHATTTSSTEYMTTNPPKQPLELNISFLLNP</sequence>
<dbReference type="AlphaFoldDB" id="A0A6G0W8V6"/>
<keyword evidence="3" id="KW-1185">Reference proteome</keyword>